<evidence type="ECO:0000313" key="2">
    <source>
        <dbReference type="Proteomes" id="UP000651112"/>
    </source>
</evidence>
<dbReference type="EMBL" id="JACNYL010000003">
    <property type="protein sequence ID" value="MBD1422777.1"/>
    <property type="molecule type" value="Genomic_DNA"/>
</dbReference>
<protein>
    <recommendedName>
        <fullName evidence="3">Right handed beta helix domain-containing protein</fullName>
    </recommendedName>
</protein>
<reference evidence="1 2" key="1">
    <citation type="submission" date="2020-08" db="EMBL/GenBank/DDBJ databases">
        <title>Sphingobacterium sp. DN00404 isolated from aquaculture water.</title>
        <authorList>
            <person name="Zhang M."/>
        </authorList>
    </citation>
    <scope>NUCLEOTIDE SEQUENCE [LARGE SCALE GENOMIC DNA]</scope>
    <source>
        <strain evidence="1 2">KCTC 42746</strain>
    </source>
</reference>
<evidence type="ECO:0008006" key="3">
    <source>
        <dbReference type="Google" id="ProtNLM"/>
    </source>
</evidence>
<keyword evidence="2" id="KW-1185">Reference proteome</keyword>
<proteinExistence type="predicted"/>
<organism evidence="1 2">
    <name type="scientific">Sphingobacterium chuzhouense</name>
    <dbReference type="NCBI Taxonomy" id="1742264"/>
    <lineage>
        <taxon>Bacteria</taxon>
        <taxon>Pseudomonadati</taxon>
        <taxon>Bacteroidota</taxon>
        <taxon>Sphingobacteriia</taxon>
        <taxon>Sphingobacteriales</taxon>
        <taxon>Sphingobacteriaceae</taxon>
        <taxon>Sphingobacterium</taxon>
    </lineage>
</organism>
<accession>A0ABR7XUS1</accession>
<dbReference type="RefSeq" id="WP_190314466.1">
    <property type="nucleotide sequence ID" value="NZ_JACNYL010000003.1"/>
</dbReference>
<dbReference type="Proteomes" id="UP000651112">
    <property type="component" value="Unassembled WGS sequence"/>
</dbReference>
<evidence type="ECO:0000313" key="1">
    <source>
        <dbReference type="EMBL" id="MBD1422777.1"/>
    </source>
</evidence>
<sequence length="791" mass="90551">MNKKPNMNRRQILGLLSVGSVSLFHKKGYALPEKQSEEDTHKSFSTSDLVIKDSLMEMIVDKQLKDNMVVHTLGYYEAGDGGGATYRLYPSMENKDAQLGEWKLETNLVARLIVVQVVSYAMFGARGNGIDDDGVYIKQAHDFANMHRLPVVNVGGEYWLSASHTIHICTNVEWGATIFHISEKDNTKNNARFVIRSYQQPEDIIWSNEIKQKFLEKLKPGIQQFEELSPYKNTLIFVRDDNDRIGYRAGTRYGGHSWAREDFFYVEEHGRIIGDIAWSFEDYTHLTAYPAEESYLVVNGGTFYISGEGPVRDAKGYQHNGFTITRSRTIIRNQWVGMEKDMVDTSMNPRTGFYNFSRVYDITLENIRLIPWEQDREGTERDVPAGTYGISGARVLKSCFNNIMAEGGAVHWGVFGTNLMKDLYVNRCHLNRIDVHFHAWNIHIKDSRIGYRGISVSGGGQLTIENTVCSSRFFVNFRSDYGAKWDGDVRIIQCKFTPPISPLTAVMYFMPQNFEYGYPIGIAHSISIENLHIEQLEDTSLSPCWIIYAPSFSRTNKGDRLFFPRDITLKNIRVRGGRKGVRIMKLTNPQHFIVRDRPNNNGYANSQLLLEDIDLEYVDNRDTQQMEANMQFIANDTSFVEEELYLQLYIARCNGLAASFDAAKLDIDVRHSVVNQLICSSDKLLGKISCWDCTFEPRTDLQDTQNVFMLNSSEGTSFVNCRLSAPLINGKPAIEMLNLINFVELNGIVKYNHLHTMFDHRTLNAMRENGIKLKKNFIQKLMQNYEFKDGE</sequence>
<comment type="caution">
    <text evidence="1">The sequence shown here is derived from an EMBL/GenBank/DDBJ whole genome shotgun (WGS) entry which is preliminary data.</text>
</comment>
<name>A0ABR7XUS1_9SPHI</name>
<gene>
    <name evidence="1" type="ORF">H8B21_14470</name>
</gene>